<evidence type="ECO:0000256" key="1">
    <source>
        <dbReference type="ARBA" id="ARBA00009437"/>
    </source>
</evidence>
<evidence type="ECO:0000313" key="6">
    <source>
        <dbReference type="EMBL" id="MDR6534658.1"/>
    </source>
</evidence>
<keyword evidence="3" id="KW-0238">DNA-binding</keyword>
<evidence type="ECO:0000313" key="7">
    <source>
        <dbReference type="Proteomes" id="UP001184230"/>
    </source>
</evidence>
<dbReference type="Pfam" id="PF03466">
    <property type="entry name" value="LysR_substrate"/>
    <property type="match status" value="1"/>
</dbReference>
<sequence length="302" mass="32889">MEMRHLRYFVALADCLSFTRAAERVHVTQSTLSHQIKQLEDELGQPLFERIGKKVVTTEAGELLRSFASRALKEVDQGVALLKPGAGNLTGRVRIGATHTFNIGLIPECVAQFLARHPTVRISVEELAAEVIAARLAAGELDLGISYRPQDPTGLWFEPLYNEEMVLVVSTGHPLAGRKRIRMVELHRQDLVLVSSSFSTRTMLDECFHACGAEPTVVAEMSTVAPMLALVARTMIGSIVAINAVPEAMAGLKVIPLESPTPVRTPGILWRLGESKPAAVQSFAVILRKTALSNSLRREGPG</sequence>
<dbReference type="CDD" id="cd05466">
    <property type="entry name" value="PBP2_LTTR_substrate"/>
    <property type="match status" value="1"/>
</dbReference>
<dbReference type="PRINTS" id="PR00039">
    <property type="entry name" value="HTHLYSR"/>
</dbReference>
<dbReference type="Proteomes" id="UP001184230">
    <property type="component" value="Unassembled WGS sequence"/>
</dbReference>
<keyword evidence="4" id="KW-0804">Transcription</keyword>
<dbReference type="Pfam" id="PF00126">
    <property type="entry name" value="HTH_1"/>
    <property type="match status" value="1"/>
</dbReference>
<dbReference type="PANTHER" id="PTHR30346:SF28">
    <property type="entry name" value="HTH-TYPE TRANSCRIPTIONAL REGULATOR CYNR"/>
    <property type="match status" value="1"/>
</dbReference>
<dbReference type="InterPro" id="IPR005119">
    <property type="entry name" value="LysR_subst-bd"/>
</dbReference>
<dbReference type="RefSeq" id="WP_309898042.1">
    <property type="nucleotide sequence ID" value="NZ_JAVDRF010000001.1"/>
</dbReference>
<dbReference type="SUPFAM" id="SSF46785">
    <property type="entry name" value="Winged helix' DNA-binding domain"/>
    <property type="match status" value="1"/>
</dbReference>
<organism evidence="6 7">
    <name type="scientific">Variovorax soli</name>
    <dbReference type="NCBI Taxonomy" id="376815"/>
    <lineage>
        <taxon>Bacteria</taxon>
        <taxon>Pseudomonadati</taxon>
        <taxon>Pseudomonadota</taxon>
        <taxon>Betaproteobacteria</taxon>
        <taxon>Burkholderiales</taxon>
        <taxon>Comamonadaceae</taxon>
        <taxon>Variovorax</taxon>
    </lineage>
</organism>
<gene>
    <name evidence="6" type="ORF">J2739_000418</name>
</gene>
<dbReference type="Gene3D" id="3.40.190.290">
    <property type="match status" value="1"/>
</dbReference>
<name>A0ABU1N8G0_9BURK</name>
<protein>
    <submittedName>
        <fullName evidence="6">LysR family cyn operon transcriptional activator</fullName>
    </submittedName>
</protein>
<comment type="caution">
    <text evidence="6">The sequence shown here is derived from an EMBL/GenBank/DDBJ whole genome shotgun (WGS) entry which is preliminary data.</text>
</comment>
<dbReference type="PANTHER" id="PTHR30346">
    <property type="entry name" value="TRANSCRIPTIONAL DUAL REGULATOR HCAR-RELATED"/>
    <property type="match status" value="1"/>
</dbReference>
<accession>A0ABU1N8G0</accession>
<evidence type="ECO:0000256" key="3">
    <source>
        <dbReference type="ARBA" id="ARBA00023125"/>
    </source>
</evidence>
<dbReference type="InterPro" id="IPR000847">
    <property type="entry name" value="LysR_HTH_N"/>
</dbReference>
<proteinExistence type="inferred from homology"/>
<evidence type="ECO:0000256" key="4">
    <source>
        <dbReference type="ARBA" id="ARBA00023163"/>
    </source>
</evidence>
<dbReference type="InterPro" id="IPR036390">
    <property type="entry name" value="WH_DNA-bd_sf"/>
</dbReference>
<dbReference type="EMBL" id="JAVDRF010000001">
    <property type="protein sequence ID" value="MDR6534658.1"/>
    <property type="molecule type" value="Genomic_DNA"/>
</dbReference>
<dbReference type="PROSITE" id="PS50931">
    <property type="entry name" value="HTH_LYSR"/>
    <property type="match status" value="1"/>
</dbReference>
<keyword evidence="7" id="KW-1185">Reference proteome</keyword>
<feature type="domain" description="HTH lysR-type" evidence="5">
    <location>
        <begin position="1"/>
        <end position="58"/>
    </location>
</feature>
<reference evidence="6 7" key="1">
    <citation type="submission" date="2023-07" db="EMBL/GenBank/DDBJ databases">
        <title>Sorghum-associated microbial communities from plants grown in Nebraska, USA.</title>
        <authorList>
            <person name="Schachtman D."/>
        </authorList>
    </citation>
    <scope>NUCLEOTIDE SEQUENCE [LARGE SCALE GENOMIC DNA]</scope>
    <source>
        <strain evidence="6 7">DS1781</strain>
    </source>
</reference>
<dbReference type="InterPro" id="IPR036388">
    <property type="entry name" value="WH-like_DNA-bd_sf"/>
</dbReference>
<evidence type="ECO:0000259" key="5">
    <source>
        <dbReference type="PROSITE" id="PS50931"/>
    </source>
</evidence>
<keyword evidence="2" id="KW-0805">Transcription regulation</keyword>
<dbReference type="SUPFAM" id="SSF53850">
    <property type="entry name" value="Periplasmic binding protein-like II"/>
    <property type="match status" value="1"/>
</dbReference>
<comment type="similarity">
    <text evidence="1">Belongs to the LysR transcriptional regulatory family.</text>
</comment>
<dbReference type="Gene3D" id="1.10.10.10">
    <property type="entry name" value="Winged helix-like DNA-binding domain superfamily/Winged helix DNA-binding domain"/>
    <property type="match status" value="1"/>
</dbReference>
<evidence type="ECO:0000256" key="2">
    <source>
        <dbReference type="ARBA" id="ARBA00023015"/>
    </source>
</evidence>